<dbReference type="EMBL" id="CP114058">
    <property type="protein sequence ID" value="WAT01528.1"/>
    <property type="molecule type" value="Genomic_DNA"/>
</dbReference>
<accession>A0ABY7HQ63</accession>
<dbReference type="Proteomes" id="UP001164712">
    <property type="component" value="Chromosome"/>
</dbReference>
<evidence type="ECO:0000313" key="2">
    <source>
        <dbReference type="Proteomes" id="UP001164712"/>
    </source>
</evidence>
<reference evidence="1" key="1">
    <citation type="submission" date="2022-12" db="EMBL/GenBank/DDBJ databases">
        <title>Complete genome sequence of an Australian strain of Rouxiella badensis DAR84756 and resolution of the R. badensis DSM100043 and R. chamberiensis DSM28324 genomes.</title>
        <authorList>
            <person name="Paul S."/>
            <person name="Anderson P.J."/>
            <person name="Maynard G."/>
            <person name="Dyall-Smith M."/>
            <person name="Kudinha T."/>
        </authorList>
    </citation>
    <scope>NUCLEOTIDE SEQUENCE</scope>
    <source>
        <strain evidence="1">DSM 28324</strain>
    </source>
</reference>
<keyword evidence="2" id="KW-1185">Reference proteome</keyword>
<sequence>MAMGARLYINGTSFDVVNAFLPSYYLDIISGTVSGSKAQAVPTGKLMKAEIFALSMGGTGTAPSYSISGNVISWANLSSQYQLIVYAE</sequence>
<organism evidence="1 2">
    <name type="scientific">Rouxiella chamberiensis</name>
    <dbReference type="NCBI Taxonomy" id="1513468"/>
    <lineage>
        <taxon>Bacteria</taxon>
        <taxon>Pseudomonadati</taxon>
        <taxon>Pseudomonadota</taxon>
        <taxon>Gammaproteobacteria</taxon>
        <taxon>Enterobacterales</taxon>
        <taxon>Yersiniaceae</taxon>
        <taxon>Rouxiella</taxon>
    </lineage>
</organism>
<evidence type="ECO:0000313" key="1">
    <source>
        <dbReference type="EMBL" id="WAT01528.1"/>
    </source>
</evidence>
<name>A0ABY7HQ63_9GAMM</name>
<dbReference type="RefSeq" id="WP_045047445.1">
    <property type="nucleotide sequence ID" value="NZ_CP114058.1"/>
</dbReference>
<gene>
    <name evidence="1" type="ORF">O1V66_01745</name>
</gene>
<proteinExistence type="predicted"/>
<evidence type="ECO:0008006" key="3">
    <source>
        <dbReference type="Google" id="ProtNLM"/>
    </source>
</evidence>
<protein>
    <recommendedName>
        <fullName evidence="3">Phage tail protein</fullName>
    </recommendedName>
</protein>